<accession>A0A2M7TFG5</accession>
<name>A0A2M7TFG5_9BACT</name>
<keyword evidence="1" id="KW-1133">Transmembrane helix</keyword>
<dbReference type="Proteomes" id="UP000230553">
    <property type="component" value="Unassembled WGS sequence"/>
</dbReference>
<keyword evidence="1" id="KW-0812">Transmembrane</keyword>
<reference evidence="3" key="1">
    <citation type="submission" date="2017-09" db="EMBL/GenBank/DDBJ databases">
        <title>Depth-based differentiation of microbial function through sediment-hosted aquifers and enrichment of novel symbionts in the deep terrestrial subsurface.</title>
        <authorList>
            <person name="Probst A.J."/>
            <person name="Ladd B."/>
            <person name="Jarett J.K."/>
            <person name="Geller-Mcgrath D.E."/>
            <person name="Sieber C.M.K."/>
            <person name="Emerson J.B."/>
            <person name="Anantharaman K."/>
            <person name="Thomas B.C."/>
            <person name="Malmstrom R."/>
            <person name="Stieglmeier M."/>
            <person name="Klingl A."/>
            <person name="Woyke T."/>
            <person name="Ryan C.M."/>
            <person name="Banfield J.F."/>
        </authorList>
    </citation>
    <scope>NUCLEOTIDE SEQUENCE [LARGE SCALE GENOMIC DNA]</scope>
</reference>
<evidence type="ECO:0000313" key="3">
    <source>
        <dbReference type="Proteomes" id="UP000230553"/>
    </source>
</evidence>
<organism evidence="2 3">
    <name type="scientific">Candidatus Wolfebacteria bacterium CG_4_10_14_0_2_um_filter_39_18</name>
    <dbReference type="NCBI Taxonomy" id="1975061"/>
    <lineage>
        <taxon>Bacteria</taxon>
        <taxon>Candidatus Wolfeibacteriota</taxon>
    </lineage>
</organism>
<evidence type="ECO:0000256" key="1">
    <source>
        <dbReference type="SAM" id="Phobius"/>
    </source>
</evidence>
<sequence>MKKAKDKPHKAKVKKIKVELEKIEAKNPEEEPLLIEWQAPEFEYREKGVSWYWIGLIIAICLLAFSVWQKNFLFAVFTVIAYLVIVYSAGQKPAVWKFTINEKGVEIDPQKGKSIASRFYKYEEIAGFDIWEKELILKTNKKISPYLKINFPAEKEKEIKDFLIKHIPEQEYDASIADSLSKLIGF</sequence>
<feature type="transmembrane region" description="Helical" evidence="1">
    <location>
        <begin position="49"/>
        <end position="66"/>
    </location>
</feature>
<dbReference type="EMBL" id="PFNM01000042">
    <property type="protein sequence ID" value="PIZ44588.1"/>
    <property type="molecule type" value="Genomic_DNA"/>
</dbReference>
<dbReference type="AlphaFoldDB" id="A0A2M7TFG5"/>
<evidence type="ECO:0000313" key="2">
    <source>
        <dbReference type="EMBL" id="PIZ44588.1"/>
    </source>
</evidence>
<evidence type="ECO:0008006" key="4">
    <source>
        <dbReference type="Google" id="ProtNLM"/>
    </source>
</evidence>
<feature type="transmembrane region" description="Helical" evidence="1">
    <location>
        <begin position="72"/>
        <end position="90"/>
    </location>
</feature>
<proteinExistence type="predicted"/>
<protein>
    <recommendedName>
        <fullName evidence="4">YcxB-like protein domain-containing protein</fullName>
    </recommendedName>
</protein>
<gene>
    <name evidence="2" type="ORF">COY31_02250</name>
</gene>
<comment type="caution">
    <text evidence="2">The sequence shown here is derived from an EMBL/GenBank/DDBJ whole genome shotgun (WGS) entry which is preliminary data.</text>
</comment>
<keyword evidence="1" id="KW-0472">Membrane</keyword>